<feature type="signal peptide" evidence="2">
    <location>
        <begin position="1"/>
        <end position="21"/>
    </location>
</feature>
<evidence type="ECO:0000256" key="1">
    <source>
        <dbReference type="SAM" id="Phobius"/>
    </source>
</evidence>
<evidence type="ECO:0000256" key="2">
    <source>
        <dbReference type="SAM" id="SignalP"/>
    </source>
</evidence>
<dbReference type="Gene3D" id="2.10.60.10">
    <property type="entry name" value="CD59"/>
    <property type="match status" value="1"/>
</dbReference>
<dbReference type="AlphaFoldDB" id="A0AA35SQM2"/>
<reference evidence="3" key="1">
    <citation type="submission" date="2023-03" db="EMBL/GenBank/DDBJ databases">
        <authorList>
            <person name="Steffen K."/>
            <person name="Cardenas P."/>
        </authorList>
    </citation>
    <scope>NUCLEOTIDE SEQUENCE</scope>
</reference>
<keyword evidence="2" id="KW-0732">Signal</keyword>
<proteinExistence type="predicted"/>
<feature type="chain" id="PRO_5041251013" evidence="2">
    <location>
        <begin position="22"/>
        <end position="360"/>
    </location>
</feature>
<comment type="caution">
    <text evidence="3">The sequence shown here is derived from an EMBL/GenBank/DDBJ whole genome shotgun (WGS) entry which is preliminary data.</text>
</comment>
<evidence type="ECO:0000313" key="3">
    <source>
        <dbReference type="EMBL" id="CAI8033487.1"/>
    </source>
</evidence>
<sequence length="360" mass="39288">MLRKPTLVVLFSFILLPSLYALRCSCNDQAPLSDCRWEEWTCTIDTSHSACYTRRSVRDDGSIRTDLGCVFTTWNPTFCGRVSETQAVLCCNDSDMCNQYFTPTLFPRAIVTTTKAPQSISNIHTFSLVRDTVTLRVSSTILELSTSHALSTLLSTTTEGTFSVSSAPTKTPSPTSQPGFYSAIEPVIGGICCSCVFVSGSSAIGCSLKLYSDEHTLLVFNISRGTNDYVPVLKCFTVQQTGVFGMSVHEIQEDGSEGPSMLHLQDVKLEIRPICGNTKTESASKSRVMTGLSVALSLALVILLLTTLITCFLLVTNQRARHKRNSTITQSDLQAVSPSCLETVEDDKLETQAVVKTVKL</sequence>
<protein>
    <submittedName>
        <fullName evidence="3">Uncharacterized protein</fullName>
    </submittedName>
</protein>
<dbReference type="EMBL" id="CASHTH010002669">
    <property type="protein sequence ID" value="CAI8033487.1"/>
    <property type="molecule type" value="Genomic_DNA"/>
</dbReference>
<dbReference type="Proteomes" id="UP001174909">
    <property type="component" value="Unassembled WGS sequence"/>
</dbReference>
<organism evidence="3 4">
    <name type="scientific">Geodia barretti</name>
    <name type="common">Barrett's horny sponge</name>
    <dbReference type="NCBI Taxonomy" id="519541"/>
    <lineage>
        <taxon>Eukaryota</taxon>
        <taxon>Metazoa</taxon>
        <taxon>Porifera</taxon>
        <taxon>Demospongiae</taxon>
        <taxon>Heteroscleromorpha</taxon>
        <taxon>Tetractinellida</taxon>
        <taxon>Astrophorina</taxon>
        <taxon>Geodiidae</taxon>
        <taxon>Geodia</taxon>
    </lineage>
</organism>
<keyword evidence="1" id="KW-0812">Transmembrane</keyword>
<dbReference type="InterPro" id="IPR045860">
    <property type="entry name" value="Snake_toxin-like_sf"/>
</dbReference>
<evidence type="ECO:0000313" key="4">
    <source>
        <dbReference type="Proteomes" id="UP001174909"/>
    </source>
</evidence>
<name>A0AA35SQM2_GEOBA</name>
<keyword evidence="1" id="KW-0472">Membrane</keyword>
<dbReference type="SUPFAM" id="SSF57302">
    <property type="entry name" value="Snake toxin-like"/>
    <property type="match status" value="1"/>
</dbReference>
<accession>A0AA35SQM2</accession>
<keyword evidence="1" id="KW-1133">Transmembrane helix</keyword>
<keyword evidence="4" id="KW-1185">Reference proteome</keyword>
<feature type="transmembrane region" description="Helical" evidence="1">
    <location>
        <begin position="292"/>
        <end position="315"/>
    </location>
</feature>
<gene>
    <name evidence="3" type="ORF">GBAR_LOCUS18881</name>
</gene>